<dbReference type="Pfam" id="PF16810">
    <property type="entry name" value="RXLR"/>
    <property type="match status" value="1"/>
</dbReference>
<evidence type="ECO:0000256" key="2">
    <source>
        <dbReference type="ARBA" id="ARBA00010400"/>
    </source>
</evidence>
<evidence type="ECO:0000256" key="4">
    <source>
        <dbReference type="ARBA" id="ARBA00022729"/>
    </source>
</evidence>
<keyword evidence="4 5" id="KW-0732">Signal</keyword>
<dbReference type="Proteomes" id="UP000694044">
    <property type="component" value="Unassembled WGS sequence"/>
</dbReference>
<comment type="subcellular location">
    <subcellularLocation>
        <location evidence="1 5">Secreted</location>
    </subcellularLocation>
</comment>
<comment type="similarity">
    <text evidence="2 5">Belongs to the RxLR effector family.</text>
</comment>
<comment type="function">
    <text evidence="5">Effector that suppresses plant defense responses during pathogen infection.</text>
</comment>
<organism evidence="6 7">
    <name type="scientific">Phytophthora pseudosyringae</name>
    <dbReference type="NCBI Taxonomy" id="221518"/>
    <lineage>
        <taxon>Eukaryota</taxon>
        <taxon>Sar</taxon>
        <taxon>Stramenopiles</taxon>
        <taxon>Oomycota</taxon>
        <taxon>Peronosporomycetes</taxon>
        <taxon>Peronosporales</taxon>
        <taxon>Peronosporaceae</taxon>
        <taxon>Phytophthora</taxon>
    </lineage>
</organism>
<comment type="caution">
    <text evidence="6">The sequence shown here is derived from an EMBL/GenBank/DDBJ whole genome shotgun (WGS) entry which is preliminary data.</text>
</comment>
<evidence type="ECO:0000256" key="1">
    <source>
        <dbReference type="ARBA" id="ARBA00004613"/>
    </source>
</evidence>
<feature type="signal peptide" evidence="5">
    <location>
        <begin position="1"/>
        <end position="20"/>
    </location>
</feature>
<name>A0A8T1VF12_9STRA</name>
<protein>
    <recommendedName>
        <fullName evidence="5">RxLR effector protein</fullName>
    </recommendedName>
</protein>
<gene>
    <name evidence="6" type="ORF">PHYPSEUDO_008459</name>
</gene>
<dbReference type="GO" id="GO:0005576">
    <property type="term" value="C:extracellular region"/>
    <property type="evidence" value="ECO:0007669"/>
    <property type="project" value="UniProtKB-SubCell"/>
</dbReference>
<dbReference type="InterPro" id="IPR031825">
    <property type="entry name" value="RXLR"/>
</dbReference>
<comment type="domain">
    <text evidence="5">The RxLR-dEER motif acts to carry the protein into the host cell cytoplasm through binding to cell surface phosphatidylinositol-3-phosphate.</text>
</comment>
<evidence type="ECO:0000313" key="7">
    <source>
        <dbReference type="Proteomes" id="UP000694044"/>
    </source>
</evidence>
<reference evidence="6" key="1">
    <citation type="submission" date="2021-02" db="EMBL/GenBank/DDBJ databases">
        <authorList>
            <person name="Palmer J.M."/>
        </authorList>
    </citation>
    <scope>NUCLEOTIDE SEQUENCE</scope>
    <source>
        <strain evidence="6">SCRP734</strain>
    </source>
</reference>
<keyword evidence="3 5" id="KW-0964">Secreted</keyword>
<sequence>MHLRYILLAAAFAFLSSSEALTTATDVKHSPVARDSTPGLVRSLDVIGDELTANRFLRAREEAGDAKDDEEERALPKLDRVVSDLSGNTAGTVAKLTRSNSLNAIDDLEALKKVYASQKATLKGVFEDIATKMKVDPRAMSERLGMPEKLKTMTMEQLTRDADYRMWRMFTKYWNKHHFQG</sequence>
<dbReference type="EMBL" id="JAGDFM010000342">
    <property type="protein sequence ID" value="KAG7379556.1"/>
    <property type="molecule type" value="Genomic_DNA"/>
</dbReference>
<dbReference type="AlphaFoldDB" id="A0A8T1VF12"/>
<proteinExistence type="inferred from homology"/>
<dbReference type="OrthoDB" id="126302at2759"/>
<keyword evidence="7" id="KW-1185">Reference proteome</keyword>
<feature type="chain" id="PRO_5035958672" description="RxLR effector protein" evidence="5">
    <location>
        <begin position="21"/>
        <end position="181"/>
    </location>
</feature>
<evidence type="ECO:0000256" key="3">
    <source>
        <dbReference type="ARBA" id="ARBA00022525"/>
    </source>
</evidence>
<accession>A0A8T1VF12</accession>
<evidence type="ECO:0000313" key="6">
    <source>
        <dbReference type="EMBL" id="KAG7379556.1"/>
    </source>
</evidence>
<evidence type="ECO:0000256" key="5">
    <source>
        <dbReference type="RuleBase" id="RU367124"/>
    </source>
</evidence>